<accession>A4TUH2</accession>
<dbReference type="EMBL" id="CU459003">
    <property type="protein sequence ID" value="CAM74279.1"/>
    <property type="molecule type" value="Genomic_DNA"/>
</dbReference>
<sequence>MVRAAKFLRLAHLVEVATAPQAFALRFFSRILSRLLALLPFIGFPTYGTTTFLITTRIEHHRAAPAAALGRCFLLPAALGHRGRLRCLRRA</sequence>
<keyword evidence="1" id="KW-1133">Transmembrane helix</keyword>
<gene>
    <name evidence="2" type="ORF">MGR_2034</name>
</gene>
<dbReference type="AlphaFoldDB" id="A4TUH2"/>
<name>A4TUH2_9PROT</name>
<keyword evidence="1" id="KW-0812">Transmembrane</keyword>
<evidence type="ECO:0000313" key="2">
    <source>
        <dbReference type="EMBL" id="CAM74279.1"/>
    </source>
</evidence>
<proteinExistence type="predicted"/>
<organism evidence="2">
    <name type="scientific">Magnetospirillum gryphiswaldense</name>
    <dbReference type="NCBI Taxonomy" id="55518"/>
    <lineage>
        <taxon>Bacteria</taxon>
        <taxon>Pseudomonadati</taxon>
        <taxon>Pseudomonadota</taxon>
        <taxon>Alphaproteobacteria</taxon>
        <taxon>Rhodospirillales</taxon>
        <taxon>Rhodospirillaceae</taxon>
        <taxon>Magnetospirillum</taxon>
    </lineage>
</organism>
<evidence type="ECO:0000256" key="1">
    <source>
        <dbReference type="SAM" id="Phobius"/>
    </source>
</evidence>
<feature type="transmembrane region" description="Helical" evidence="1">
    <location>
        <begin position="35"/>
        <end position="56"/>
    </location>
</feature>
<protein>
    <submittedName>
        <fullName evidence="2">Uncharacterized protein</fullName>
    </submittedName>
</protein>
<reference evidence="2" key="1">
    <citation type="journal article" date="2007" name="J. Bacteriol.">
        <title>Comparative genome analysis of four magnetotactic bacteria reveals a complex set of group-specific genes implicated in magnetosome biomineralization and function.</title>
        <authorList>
            <person name="Richter M."/>
            <person name="Kube M."/>
            <person name="Bazylinski D.A."/>
            <person name="Lombardot T."/>
            <person name="Gloeckner F.O."/>
            <person name="Reinhardt R."/>
            <person name="Schueler D."/>
        </authorList>
    </citation>
    <scope>NUCLEOTIDE SEQUENCE</scope>
    <source>
        <strain evidence="2">MSR-1</strain>
    </source>
</reference>
<keyword evidence="1" id="KW-0472">Membrane</keyword>